<protein>
    <recommendedName>
        <fullName evidence="12">Cysteine--tRNA ligase</fullName>
        <ecNumber evidence="12">6.1.1.16</ecNumber>
    </recommendedName>
    <alternativeName>
        <fullName evidence="12">Cysteinyl-tRNA synthetase</fullName>
        <shortName evidence="12">CysRS</shortName>
    </alternativeName>
</protein>
<evidence type="ECO:0000256" key="10">
    <source>
        <dbReference type="ARBA" id="ARBA00022917"/>
    </source>
</evidence>
<dbReference type="AlphaFoldDB" id="A0A8J7Q1B0"/>
<dbReference type="HAMAP" id="MF_00041">
    <property type="entry name" value="Cys_tRNA_synth"/>
    <property type="match status" value="1"/>
</dbReference>
<keyword evidence="8 12" id="KW-0862">Zinc</keyword>
<feature type="binding site" evidence="12">
    <location>
        <position position="207"/>
    </location>
    <ligand>
        <name>Zn(2+)</name>
        <dbReference type="ChEBI" id="CHEBI:29105"/>
    </ligand>
</feature>
<dbReference type="GO" id="GO:0005524">
    <property type="term" value="F:ATP binding"/>
    <property type="evidence" value="ECO:0007669"/>
    <property type="project" value="UniProtKB-UniRule"/>
</dbReference>
<dbReference type="PANTHER" id="PTHR10890">
    <property type="entry name" value="CYSTEINYL-TRNA SYNTHETASE"/>
    <property type="match status" value="1"/>
</dbReference>
<dbReference type="GO" id="GO:0006423">
    <property type="term" value="P:cysteinyl-tRNA aminoacylation"/>
    <property type="evidence" value="ECO:0007669"/>
    <property type="project" value="UniProtKB-UniRule"/>
</dbReference>
<dbReference type="InterPro" id="IPR014729">
    <property type="entry name" value="Rossmann-like_a/b/a_fold"/>
</dbReference>
<dbReference type="InterPro" id="IPR015273">
    <property type="entry name" value="Cys-tRNA-synt_Ia_DALR"/>
</dbReference>
<evidence type="ECO:0000259" key="13">
    <source>
        <dbReference type="SMART" id="SM00840"/>
    </source>
</evidence>
<dbReference type="Gene3D" id="3.40.50.620">
    <property type="entry name" value="HUPs"/>
    <property type="match status" value="1"/>
</dbReference>
<dbReference type="SUPFAM" id="SSF52374">
    <property type="entry name" value="Nucleotidylyl transferase"/>
    <property type="match status" value="1"/>
</dbReference>
<feature type="binding site" evidence="12">
    <location>
        <position position="236"/>
    </location>
    <ligand>
        <name>Zn(2+)</name>
        <dbReference type="ChEBI" id="CHEBI:29105"/>
    </ligand>
</feature>
<dbReference type="PANTHER" id="PTHR10890:SF3">
    <property type="entry name" value="CYSTEINE--TRNA LIGASE, CYTOPLASMIC"/>
    <property type="match status" value="1"/>
</dbReference>
<dbReference type="GO" id="GO:0004817">
    <property type="term" value="F:cysteine-tRNA ligase activity"/>
    <property type="evidence" value="ECO:0007669"/>
    <property type="project" value="UniProtKB-UniRule"/>
</dbReference>
<dbReference type="InterPro" id="IPR024909">
    <property type="entry name" value="Cys-tRNA/MSH_ligase"/>
</dbReference>
<evidence type="ECO:0000256" key="4">
    <source>
        <dbReference type="ARBA" id="ARBA00022490"/>
    </source>
</evidence>
<gene>
    <name evidence="12" type="primary">cysS</name>
    <name evidence="14" type="ORF">J0H12_06260</name>
</gene>
<comment type="subcellular location">
    <subcellularLocation>
        <location evidence="1 12">Cytoplasm</location>
    </subcellularLocation>
</comment>
<feature type="binding site" evidence="12">
    <location>
        <position position="232"/>
    </location>
    <ligand>
        <name>Zn(2+)</name>
        <dbReference type="ChEBI" id="CHEBI:29105"/>
    </ligand>
</feature>
<comment type="catalytic activity">
    <reaction evidence="12">
        <text>tRNA(Cys) + L-cysteine + ATP = L-cysteinyl-tRNA(Cys) + AMP + diphosphate</text>
        <dbReference type="Rhea" id="RHEA:17773"/>
        <dbReference type="Rhea" id="RHEA-COMP:9661"/>
        <dbReference type="Rhea" id="RHEA-COMP:9679"/>
        <dbReference type="ChEBI" id="CHEBI:30616"/>
        <dbReference type="ChEBI" id="CHEBI:33019"/>
        <dbReference type="ChEBI" id="CHEBI:35235"/>
        <dbReference type="ChEBI" id="CHEBI:78442"/>
        <dbReference type="ChEBI" id="CHEBI:78517"/>
        <dbReference type="ChEBI" id="CHEBI:456215"/>
        <dbReference type="EC" id="6.1.1.16"/>
    </reaction>
</comment>
<keyword evidence="7 12" id="KW-0547">Nucleotide-binding</keyword>
<evidence type="ECO:0000256" key="11">
    <source>
        <dbReference type="ARBA" id="ARBA00023146"/>
    </source>
</evidence>
<reference evidence="14" key="1">
    <citation type="submission" date="2021-02" db="EMBL/GenBank/DDBJ databases">
        <title>Thiocyanate and organic carbon inputs drive convergent selection for specific autotrophic Afipia and Thiobacillus strains within complex microbiomes.</title>
        <authorList>
            <person name="Huddy R.J."/>
            <person name="Sachdeva R."/>
            <person name="Kadzinga F."/>
            <person name="Kantor R.S."/>
            <person name="Harrison S.T.L."/>
            <person name="Banfield J.F."/>
        </authorList>
    </citation>
    <scope>NUCLEOTIDE SEQUENCE</scope>
    <source>
        <strain evidence="14">SCN18_10_11_15_R4_P_38_20</strain>
    </source>
</reference>
<comment type="caution">
    <text evidence="14">The sequence shown here is derived from an EMBL/GenBank/DDBJ whole genome shotgun (WGS) entry which is preliminary data.</text>
</comment>
<evidence type="ECO:0000256" key="7">
    <source>
        <dbReference type="ARBA" id="ARBA00022741"/>
    </source>
</evidence>
<dbReference type="CDD" id="cd00672">
    <property type="entry name" value="CysRS_core"/>
    <property type="match status" value="1"/>
</dbReference>
<sequence length="453" mass="51298">MLKLYNTLTRQLEPFTSLHPHKVGLYVCGPTVYDRAHLGNARPYTIFDVLVRLLRTTHDVTYVRNITDIDDKIINTSLQTGESIETITRKTTLFFHEDMTALGNLSPTIEPKATEHVNEMIEMIEQLLQKELAYAQDGHVLFHVPNFPNYGALSGCKCEEIIAGARIEVAPYKKDPTDFVLWKPSTPEQPGWESPWGRGRPGWHIECSAMSFKHLGTHFDIHGGGQDLIFPHHENEIAQSTAVHGNGTFARYWMHNGILLVNGEKMSKSLGNFITIQDLLNQARGEIIRFALLSTHYRQPLDWTNDTLMQAKASLNRLYTALEGFEGENLLEADQDVLRALQDDLNTPLAIARLHELAREANKMEKGQAKEEIQARLKASASFLGFLQCSSVAWFKSDCPQGLNSEAIDELIMQRHTARRAKDFQKADQIRLILEENGILLLDSAEGTSWRRK</sequence>
<feature type="binding site" evidence="12">
    <location>
        <position position="28"/>
    </location>
    <ligand>
        <name>Zn(2+)</name>
        <dbReference type="ChEBI" id="CHEBI:29105"/>
    </ligand>
</feature>
<feature type="domain" description="Cysteinyl-tRNA synthetase class Ia DALR" evidence="13">
    <location>
        <begin position="336"/>
        <end position="395"/>
    </location>
</feature>
<evidence type="ECO:0000256" key="9">
    <source>
        <dbReference type="ARBA" id="ARBA00022840"/>
    </source>
</evidence>
<dbReference type="FunFam" id="3.40.50.620:FF:000009">
    <property type="entry name" value="Cysteine--tRNA ligase"/>
    <property type="match status" value="1"/>
</dbReference>
<evidence type="ECO:0000256" key="6">
    <source>
        <dbReference type="ARBA" id="ARBA00022723"/>
    </source>
</evidence>
<feature type="short sequence motif" description="'KMSKS' region" evidence="12">
    <location>
        <begin position="265"/>
        <end position="269"/>
    </location>
</feature>
<organism evidence="14 15">
    <name type="scientific">Candidatus Paracaedimonas acanthamoebae</name>
    <dbReference type="NCBI Taxonomy" id="244581"/>
    <lineage>
        <taxon>Bacteria</taxon>
        <taxon>Pseudomonadati</taxon>
        <taxon>Pseudomonadota</taxon>
        <taxon>Alphaproteobacteria</taxon>
        <taxon>Holosporales</taxon>
        <taxon>Caedimonadaceae</taxon>
        <taxon>Candidatus Paracaedimonas</taxon>
    </lineage>
</organism>
<evidence type="ECO:0000256" key="1">
    <source>
        <dbReference type="ARBA" id="ARBA00004496"/>
    </source>
</evidence>
<dbReference type="Proteomes" id="UP000664414">
    <property type="component" value="Unassembled WGS sequence"/>
</dbReference>
<dbReference type="NCBIfam" id="TIGR00435">
    <property type="entry name" value="cysS"/>
    <property type="match status" value="1"/>
</dbReference>
<dbReference type="InterPro" id="IPR009080">
    <property type="entry name" value="tRNAsynth_Ia_anticodon-bd"/>
</dbReference>
<dbReference type="InterPro" id="IPR032678">
    <property type="entry name" value="tRNA-synt_1_cat_dom"/>
</dbReference>
<evidence type="ECO:0000313" key="15">
    <source>
        <dbReference type="Proteomes" id="UP000664414"/>
    </source>
</evidence>
<dbReference type="Gene3D" id="1.20.120.1910">
    <property type="entry name" value="Cysteine-tRNA ligase, C-terminal anti-codon recognition domain"/>
    <property type="match status" value="1"/>
</dbReference>
<comment type="similarity">
    <text evidence="2 12">Belongs to the class-I aminoacyl-tRNA synthetase family.</text>
</comment>
<dbReference type="EC" id="6.1.1.16" evidence="12"/>
<dbReference type="SMART" id="SM00840">
    <property type="entry name" value="DALR_2"/>
    <property type="match status" value="1"/>
</dbReference>
<proteinExistence type="inferred from homology"/>
<feature type="binding site" evidence="12">
    <location>
        <position position="268"/>
    </location>
    <ligand>
        <name>ATP</name>
        <dbReference type="ChEBI" id="CHEBI:30616"/>
    </ligand>
</feature>
<keyword evidence="11 12" id="KW-0030">Aminoacyl-tRNA synthetase</keyword>
<dbReference type="EMBL" id="JAFKGL010000025">
    <property type="protein sequence ID" value="MBN9413506.1"/>
    <property type="molecule type" value="Genomic_DNA"/>
</dbReference>
<feature type="short sequence motif" description="'HIGH' region" evidence="12">
    <location>
        <begin position="30"/>
        <end position="40"/>
    </location>
</feature>
<comment type="cofactor">
    <cofactor evidence="12">
        <name>Zn(2+)</name>
        <dbReference type="ChEBI" id="CHEBI:29105"/>
    </cofactor>
    <text evidence="12">Binds 1 zinc ion per subunit.</text>
</comment>
<evidence type="ECO:0000256" key="12">
    <source>
        <dbReference type="HAMAP-Rule" id="MF_00041"/>
    </source>
</evidence>
<keyword evidence="4 12" id="KW-0963">Cytoplasm</keyword>
<evidence type="ECO:0000256" key="2">
    <source>
        <dbReference type="ARBA" id="ARBA00005594"/>
    </source>
</evidence>
<accession>A0A8J7Q1B0</accession>
<dbReference type="GO" id="GO:0008270">
    <property type="term" value="F:zinc ion binding"/>
    <property type="evidence" value="ECO:0007669"/>
    <property type="project" value="UniProtKB-UniRule"/>
</dbReference>
<evidence type="ECO:0000256" key="3">
    <source>
        <dbReference type="ARBA" id="ARBA00011245"/>
    </source>
</evidence>
<evidence type="ECO:0000313" key="14">
    <source>
        <dbReference type="EMBL" id="MBN9413506.1"/>
    </source>
</evidence>
<dbReference type="GO" id="GO:0005829">
    <property type="term" value="C:cytosol"/>
    <property type="evidence" value="ECO:0007669"/>
    <property type="project" value="TreeGrafter"/>
</dbReference>
<evidence type="ECO:0000256" key="5">
    <source>
        <dbReference type="ARBA" id="ARBA00022598"/>
    </source>
</evidence>
<keyword evidence="9 12" id="KW-0067">ATP-binding</keyword>
<dbReference type="InterPro" id="IPR015803">
    <property type="entry name" value="Cys-tRNA-ligase"/>
</dbReference>
<dbReference type="Pfam" id="PF09190">
    <property type="entry name" value="DALR_2"/>
    <property type="match status" value="1"/>
</dbReference>
<dbReference type="Pfam" id="PF01406">
    <property type="entry name" value="tRNA-synt_1e"/>
    <property type="match status" value="1"/>
</dbReference>
<name>A0A8J7Q1B0_9PROT</name>
<comment type="subunit">
    <text evidence="3 12">Monomer.</text>
</comment>
<keyword evidence="5 12" id="KW-0436">Ligase</keyword>
<keyword evidence="10 12" id="KW-0648">Protein biosynthesis</keyword>
<dbReference type="PRINTS" id="PR00983">
    <property type="entry name" value="TRNASYNTHCYS"/>
</dbReference>
<keyword evidence="6 12" id="KW-0479">Metal-binding</keyword>
<dbReference type="SUPFAM" id="SSF47323">
    <property type="entry name" value="Anticodon-binding domain of a subclass of class I aminoacyl-tRNA synthetases"/>
    <property type="match status" value="1"/>
</dbReference>
<evidence type="ECO:0000256" key="8">
    <source>
        <dbReference type="ARBA" id="ARBA00022833"/>
    </source>
</evidence>